<dbReference type="GO" id="GO:0016020">
    <property type="term" value="C:membrane"/>
    <property type="evidence" value="ECO:0007669"/>
    <property type="project" value="UniProtKB-SubCell"/>
</dbReference>
<sequence length="463" mass="52606">MPPTPISIDIGLLEEIPETSIVAHAPGWTLFKNLYMANGTLYIVSSEPRKSNFPQIRMMISTGLLAENNPQNIAMREPTDQEMQIISQQDAALKWGGDVAKNERNRIWTIEGNTLLVNEPWQFLNHYYHFVAELMLGAWAFLYGAFNPLANNQPISSINWPSQNYKPPPLSRVMFIHASSEDWRDKPGFNSYFLRAAFPSLTVEVSNDWDDRVASTFVPWGTPNKSLERRASRAWHFPLVLLSDRSAAFRGEQCGSKTQRIAAESWEFMLQNGGIDVFGGWWNSVREAVLKFAGTEGLEDNTAAQLPLVQKDTKNPQSLLPLPKQVTITYISRQGVRRHLVPEDHDALVLALQQLVKRKRAENKNWALKVVQPELLSKEEQIQIASETTIMLGVHGNGLTHLVLMKPNQLSSVIEIFYPGGFAHDYEWTGRALGIRHFTVWNDTYVSPIRSYLSTVFTDTEWR</sequence>
<keyword evidence="4" id="KW-0812">Transmembrane</keyword>
<gene>
    <name evidence="9" type="ORF">CVT25_012174</name>
</gene>
<keyword evidence="6" id="KW-0472">Membrane</keyword>
<evidence type="ECO:0000259" key="8">
    <source>
        <dbReference type="Pfam" id="PF04577"/>
    </source>
</evidence>
<organism evidence="9 10">
    <name type="scientific">Psilocybe cyanescens</name>
    <dbReference type="NCBI Taxonomy" id="93625"/>
    <lineage>
        <taxon>Eukaryota</taxon>
        <taxon>Fungi</taxon>
        <taxon>Dikarya</taxon>
        <taxon>Basidiomycota</taxon>
        <taxon>Agaricomycotina</taxon>
        <taxon>Agaricomycetes</taxon>
        <taxon>Agaricomycetidae</taxon>
        <taxon>Agaricales</taxon>
        <taxon>Agaricineae</taxon>
        <taxon>Strophariaceae</taxon>
        <taxon>Psilocybe</taxon>
    </lineage>
</organism>
<dbReference type="PANTHER" id="PTHR20961">
    <property type="entry name" value="GLYCOSYLTRANSFERASE"/>
    <property type="match status" value="1"/>
</dbReference>
<dbReference type="InParanoid" id="A0A409XFF5"/>
<dbReference type="GO" id="GO:0035269">
    <property type="term" value="P:protein O-linked glycosylation via mannose"/>
    <property type="evidence" value="ECO:0007669"/>
    <property type="project" value="TreeGrafter"/>
</dbReference>
<keyword evidence="7" id="KW-0325">Glycoprotein</keyword>
<dbReference type="AlphaFoldDB" id="A0A409XFF5"/>
<evidence type="ECO:0000256" key="6">
    <source>
        <dbReference type="ARBA" id="ARBA00023136"/>
    </source>
</evidence>
<dbReference type="Proteomes" id="UP000283269">
    <property type="component" value="Unassembled WGS sequence"/>
</dbReference>
<dbReference type="Pfam" id="PF04577">
    <property type="entry name" value="Glyco_transf_61"/>
    <property type="match status" value="1"/>
</dbReference>
<name>A0A409XFF5_PSICY</name>
<comment type="subcellular location">
    <subcellularLocation>
        <location evidence="1">Membrane</location>
        <topology evidence="1">Single-pass membrane protein</topology>
    </subcellularLocation>
</comment>
<keyword evidence="10" id="KW-1185">Reference proteome</keyword>
<dbReference type="GO" id="GO:0005783">
    <property type="term" value="C:endoplasmic reticulum"/>
    <property type="evidence" value="ECO:0007669"/>
    <property type="project" value="TreeGrafter"/>
</dbReference>
<dbReference type="InterPro" id="IPR007657">
    <property type="entry name" value="Glycosyltransferase_61"/>
</dbReference>
<evidence type="ECO:0000256" key="3">
    <source>
        <dbReference type="ARBA" id="ARBA00022679"/>
    </source>
</evidence>
<accession>A0A409XFF5</accession>
<evidence type="ECO:0000256" key="2">
    <source>
        <dbReference type="ARBA" id="ARBA00022676"/>
    </source>
</evidence>
<dbReference type="STRING" id="93625.A0A409XFF5"/>
<keyword evidence="5" id="KW-1133">Transmembrane helix</keyword>
<dbReference type="GO" id="GO:0097363">
    <property type="term" value="F:protein O-acetylglucosaminyltransferase activity"/>
    <property type="evidence" value="ECO:0007669"/>
    <property type="project" value="TreeGrafter"/>
</dbReference>
<dbReference type="OrthoDB" id="529273at2759"/>
<evidence type="ECO:0000313" key="9">
    <source>
        <dbReference type="EMBL" id="PPQ89502.1"/>
    </source>
</evidence>
<proteinExistence type="predicted"/>
<evidence type="ECO:0000256" key="7">
    <source>
        <dbReference type="ARBA" id="ARBA00023180"/>
    </source>
</evidence>
<protein>
    <recommendedName>
        <fullName evidence="8">Glycosyltransferase 61 catalytic domain-containing protein</fullName>
    </recommendedName>
</protein>
<evidence type="ECO:0000256" key="5">
    <source>
        <dbReference type="ARBA" id="ARBA00022989"/>
    </source>
</evidence>
<comment type="caution">
    <text evidence="9">The sequence shown here is derived from an EMBL/GenBank/DDBJ whole genome shotgun (WGS) entry which is preliminary data.</text>
</comment>
<evidence type="ECO:0000256" key="1">
    <source>
        <dbReference type="ARBA" id="ARBA00004167"/>
    </source>
</evidence>
<dbReference type="InterPro" id="IPR049625">
    <property type="entry name" value="Glyco_transf_61_cat"/>
</dbReference>
<keyword evidence="3" id="KW-0808">Transferase</keyword>
<evidence type="ECO:0000313" key="10">
    <source>
        <dbReference type="Proteomes" id="UP000283269"/>
    </source>
</evidence>
<feature type="domain" description="Glycosyltransferase 61 catalytic" evidence="8">
    <location>
        <begin position="220"/>
        <end position="408"/>
    </location>
</feature>
<dbReference type="PANTHER" id="PTHR20961:SF38">
    <property type="entry name" value="PROTEIN O-LINKED-MANNOSE BETA-1,4-N-ACETYLGLUCOSAMINYLTRANSFERASE 2"/>
    <property type="match status" value="1"/>
</dbReference>
<evidence type="ECO:0000256" key="4">
    <source>
        <dbReference type="ARBA" id="ARBA00022692"/>
    </source>
</evidence>
<dbReference type="EMBL" id="NHYD01001859">
    <property type="protein sequence ID" value="PPQ89502.1"/>
    <property type="molecule type" value="Genomic_DNA"/>
</dbReference>
<keyword evidence="2" id="KW-0328">Glycosyltransferase</keyword>
<reference evidence="9 10" key="1">
    <citation type="journal article" date="2018" name="Evol. Lett.">
        <title>Horizontal gene cluster transfer increased hallucinogenic mushroom diversity.</title>
        <authorList>
            <person name="Reynolds H.T."/>
            <person name="Vijayakumar V."/>
            <person name="Gluck-Thaler E."/>
            <person name="Korotkin H.B."/>
            <person name="Matheny P.B."/>
            <person name="Slot J.C."/>
        </authorList>
    </citation>
    <scope>NUCLEOTIDE SEQUENCE [LARGE SCALE GENOMIC DNA]</scope>
    <source>
        <strain evidence="9 10">2631</strain>
    </source>
</reference>